<evidence type="ECO:0000256" key="2">
    <source>
        <dbReference type="ARBA" id="ARBA00022448"/>
    </source>
</evidence>
<dbReference type="PROSITE" id="PS52016">
    <property type="entry name" value="TONB_DEPENDENT_REC_3"/>
    <property type="match status" value="1"/>
</dbReference>
<protein>
    <submittedName>
        <fullName evidence="15">Vitamin B12 transporter</fullName>
    </submittedName>
</protein>
<dbReference type="InterPro" id="IPR000531">
    <property type="entry name" value="Beta-barrel_TonB"/>
</dbReference>
<dbReference type="InterPro" id="IPR037066">
    <property type="entry name" value="Plug_dom_sf"/>
</dbReference>
<evidence type="ECO:0000256" key="7">
    <source>
        <dbReference type="ARBA" id="ARBA00023077"/>
    </source>
</evidence>
<dbReference type="Pfam" id="PF07715">
    <property type="entry name" value="Plug"/>
    <property type="match status" value="1"/>
</dbReference>
<keyword evidence="8 10" id="KW-0472">Membrane</keyword>
<evidence type="ECO:0000259" key="13">
    <source>
        <dbReference type="Pfam" id="PF00593"/>
    </source>
</evidence>
<feature type="chain" id="PRO_5031557167" evidence="12">
    <location>
        <begin position="19"/>
        <end position="601"/>
    </location>
</feature>
<dbReference type="CDD" id="cd01347">
    <property type="entry name" value="ligand_gated_channel"/>
    <property type="match status" value="1"/>
</dbReference>
<dbReference type="EMBL" id="JACHWY010000002">
    <property type="protein sequence ID" value="MBB3048045.1"/>
    <property type="molecule type" value="Genomic_DNA"/>
</dbReference>
<dbReference type="PANTHER" id="PTHR30069">
    <property type="entry name" value="TONB-DEPENDENT OUTER MEMBRANE RECEPTOR"/>
    <property type="match status" value="1"/>
</dbReference>
<dbReference type="PANTHER" id="PTHR30069:SF53">
    <property type="entry name" value="COLICIN I RECEPTOR-RELATED"/>
    <property type="match status" value="1"/>
</dbReference>
<comment type="subcellular location">
    <subcellularLocation>
        <location evidence="1 10">Cell outer membrane</location>
        <topology evidence="1 10">Multi-pass membrane protein</topology>
    </subcellularLocation>
</comment>
<dbReference type="GO" id="GO:0006811">
    <property type="term" value="P:monoatomic ion transport"/>
    <property type="evidence" value="ECO:0007669"/>
    <property type="project" value="UniProtKB-KW"/>
</dbReference>
<dbReference type="GO" id="GO:0015889">
    <property type="term" value="P:cobalamin transport"/>
    <property type="evidence" value="ECO:0007669"/>
    <property type="project" value="TreeGrafter"/>
</dbReference>
<comment type="similarity">
    <text evidence="10 11">Belongs to the TonB-dependent receptor family.</text>
</comment>
<evidence type="ECO:0000256" key="6">
    <source>
        <dbReference type="ARBA" id="ARBA00023065"/>
    </source>
</evidence>
<name>A0A7W4W652_9GAMM</name>
<comment type="caution">
    <text evidence="15">The sequence shown here is derived from an EMBL/GenBank/DDBJ whole genome shotgun (WGS) entry which is preliminary data.</text>
</comment>
<keyword evidence="3 10" id="KW-1134">Transmembrane beta strand</keyword>
<dbReference type="GO" id="GO:0009279">
    <property type="term" value="C:cell outer membrane"/>
    <property type="evidence" value="ECO:0007669"/>
    <property type="project" value="UniProtKB-SubCell"/>
</dbReference>
<keyword evidence="7 11" id="KW-0798">TonB box</keyword>
<keyword evidence="6" id="KW-0406">Ion transport</keyword>
<evidence type="ECO:0000256" key="8">
    <source>
        <dbReference type="ARBA" id="ARBA00023136"/>
    </source>
</evidence>
<dbReference type="Gene3D" id="2.40.170.20">
    <property type="entry name" value="TonB-dependent receptor, beta-barrel domain"/>
    <property type="match status" value="1"/>
</dbReference>
<evidence type="ECO:0000256" key="10">
    <source>
        <dbReference type="PROSITE-ProRule" id="PRU01360"/>
    </source>
</evidence>
<evidence type="ECO:0000313" key="15">
    <source>
        <dbReference type="EMBL" id="MBB3048045.1"/>
    </source>
</evidence>
<dbReference type="RefSeq" id="WP_183410813.1">
    <property type="nucleotide sequence ID" value="NZ_JACHWY010000002.1"/>
</dbReference>
<organism evidence="15 16">
    <name type="scientific">Litorivivens lipolytica</name>
    <dbReference type="NCBI Taxonomy" id="1524264"/>
    <lineage>
        <taxon>Bacteria</taxon>
        <taxon>Pseudomonadati</taxon>
        <taxon>Pseudomonadota</taxon>
        <taxon>Gammaproteobacteria</taxon>
        <taxon>Litorivivens</taxon>
    </lineage>
</organism>
<evidence type="ECO:0000313" key="16">
    <source>
        <dbReference type="Proteomes" id="UP000537130"/>
    </source>
</evidence>
<dbReference type="Gene3D" id="2.170.130.10">
    <property type="entry name" value="TonB-dependent receptor, plug domain"/>
    <property type="match status" value="1"/>
</dbReference>
<evidence type="ECO:0000256" key="4">
    <source>
        <dbReference type="ARBA" id="ARBA00022692"/>
    </source>
</evidence>
<proteinExistence type="inferred from homology"/>
<accession>A0A7W4W652</accession>
<evidence type="ECO:0000256" key="12">
    <source>
        <dbReference type="SAM" id="SignalP"/>
    </source>
</evidence>
<keyword evidence="16" id="KW-1185">Reference proteome</keyword>
<dbReference type="AlphaFoldDB" id="A0A7W4W652"/>
<evidence type="ECO:0000256" key="11">
    <source>
        <dbReference type="RuleBase" id="RU003357"/>
    </source>
</evidence>
<evidence type="ECO:0000259" key="14">
    <source>
        <dbReference type="Pfam" id="PF07715"/>
    </source>
</evidence>
<keyword evidence="2 10" id="KW-0813">Transport</keyword>
<keyword evidence="5 12" id="KW-0732">Signal</keyword>
<evidence type="ECO:0000256" key="9">
    <source>
        <dbReference type="ARBA" id="ARBA00023237"/>
    </source>
</evidence>
<dbReference type="Pfam" id="PF00593">
    <property type="entry name" value="TonB_dep_Rec_b-barrel"/>
    <property type="match status" value="1"/>
</dbReference>
<keyword evidence="4 10" id="KW-0812">Transmembrane</keyword>
<keyword evidence="9 10" id="KW-0998">Cell outer membrane</keyword>
<evidence type="ECO:0000256" key="5">
    <source>
        <dbReference type="ARBA" id="ARBA00022729"/>
    </source>
</evidence>
<sequence length="601" mass="65825">MKKLTVTALAISSAAAFASPTTMETTLVTASRTQQTIDATLAPVTVIEREDIERAQARDVLELLSTTTGITITRNGGVGASSSVFIRGNASTHTLVLIDGQRVGSATLGSTNLSMLEPEQIERIEIVRGPRSSLYGSDAIGGVIQIFTRKGSLNGGVSPLLKAGYGNKNTSKAVAGLSIGDDAAYTNLMVTHFDTQGIDNLESDAGVNGDDDAYRTTGMSLRSGAKVGIADLALSYQRTDSENEYDSAFSPNALLYSDSVIESASAEASIQALDNWVSTLRVGKSKDDSLNLNDLNPATRTRFTTRRDSALWQNDLHISNHIVSIGAEYYDEFVDSTTNYDVDERYNKAGFAQVQSDFGAHDLSLGGRHEDNEQFGSFKTWTASYGVDLFEGTRLIVSKGTGFKAPTFNQLYFPGFGNPNFVPEESENTEVEVRYSENTFGWSLSGFENDVENLIQYNPSTFTTDQISEAEIRGAELTVFVRVNDWMLNGNYTVLRPIDKASELDIRRRARRSATFSADRQLDRLSYGIQVRIQGRSYEDAANNTELSGFGLIDLRTRYQINASLSAQLSVKNLFDRNYETARGFNNEGLTSMLTLVYEPR</sequence>
<reference evidence="15 16" key="1">
    <citation type="submission" date="2020-08" db="EMBL/GenBank/DDBJ databases">
        <title>Genomic Encyclopedia of Type Strains, Phase III (KMG-III): the genomes of soil and plant-associated and newly described type strains.</title>
        <authorList>
            <person name="Whitman W."/>
        </authorList>
    </citation>
    <scope>NUCLEOTIDE SEQUENCE [LARGE SCALE GENOMIC DNA]</scope>
    <source>
        <strain evidence="15 16">CECT 8654</strain>
    </source>
</reference>
<dbReference type="SUPFAM" id="SSF56935">
    <property type="entry name" value="Porins"/>
    <property type="match status" value="1"/>
</dbReference>
<dbReference type="InterPro" id="IPR012910">
    <property type="entry name" value="Plug_dom"/>
</dbReference>
<gene>
    <name evidence="15" type="ORF">FHR99_002311</name>
</gene>
<evidence type="ECO:0000256" key="1">
    <source>
        <dbReference type="ARBA" id="ARBA00004571"/>
    </source>
</evidence>
<feature type="domain" description="TonB-dependent receptor-like beta-barrel" evidence="13">
    <location>
        <begin position="225"/>
        <end position="574"/>
    </location>
</feature>
<feature type="domain" description="TonB-dependent receptor plug" evidence="14">
    <location>
        <begin position="39"/>
        <end position="143"/>
    </location>
</feature>
<evidence type="ECO:0000256" key="3">
    <source>
        <dbReference type="ARBA" id="ARBA00022452"/>
    </source>
</evidence>
<feature type="signal peptide" evidence="12">
    <location>
        <begin position="1"/>
        <end position="18"/>
    </location>
</feature>
<dbReference type="InterPro" id="IPR039426">
    <property type="entry name" value="TonB-dep_rcpt-like"/>
</dbReference>
<dbReference type="InterPro" id="IPR036942">
    <property type="entry name" value="Beta-barrel_TonB_sf"/>
</dbReference>
<dbReference type="Proteomes" id="UP000537130">
    <property type="component" value="Unassembled WGS sequence"/>
</dbReference>